<dbReference type="GO" id="GO:0005829">
    <property type="term" value="C:cytosol"/>
    <property type="evidence" value="ECO:0007669"/>
    <property type="project" value="TreeGrafter"/>
</dbReference>
<dbReference type="Gene3D" id="2.30.30.40">
    <property type="entry name" value="SH3 Domains"/>
    <property type="match status" value="2"/>
</dbReference>
<protein>
    <recommendedName>
        <fullName evidence="1">CheW-like domain-containing protein</fullName>
    </recommendedName>
</protein>
<dbReference type="Gene3D" id="2.40.50.180">
    <property type="entry name" value="CheA-289, Domain 4"/>
    <property type="match status" value="3"/>
</dbReference>
<reference evidence="2" key="1">
    <citation type="submission" date="2016-07" db="EMBL/GenBank/DDBJ databases">
        <title>Microvirga ossetica sp. nov. a new species of rhizobia isolated from root nodules of the legume species Vicia alpestris Steven originated from North Ossetia region in the Caucasus.</title>
        <authorList>
            <person name="Safronova V.I."/>
            <person name="Kuznetsova I.G."/>
            <person name="Sazanova A.L."/>
            <person name="Belimov A."/>
            <person name="Andronov E."/>
            <person name="Osledkin Y.S."/>
            <person name="Onishchuk O.P."/>
            <person name="Kurchak O.N."/>
            <person name="Shaposhnikov A.I."/>
            <person name="Willems A."/>
            <person name="Tikhonovich I.A."/>
        </authorList>
    </citation>
    <scope>NUCLEOTIDE SEQUENCE [LARGE SCALE GENOMIC DNA]</scope>
    <source>
        <strain evidence="2">V5/3M</strain>
    </source>
</reference>
<proteinExistence type="predicted"/>
<dbReference type="InterPro" id="IPR002545">
    <property type="entry name" value="CheW-lke_dom"/>
</dbReference>
<sequence>MAEAASAAVAQSFLTVQVGDERFALPTSDVAEVIRPPAVTRVPLGPSSLLGVANLRGAVMPVVSLHRLLGQERSPSSNARVVVIDRGTPVGLMIDSVASLGEVDAASPEAVTGDSPGGTPARTIDLDALLAKDFSKLALRAQNRPSSTLQGLREQAAASHDEIALVYFAVAGQGFALPLSSVHEIVALPEGVVVVPHTDSVMLGAMSLRGQLLPLVSLRGLLGLRAGGEASGRSRVVVARIGKGLVGLAVDGMGEILRLPESAIDPVPTILTRGNAEAQIQGICRLEGGSRLISVLSTDHLFRDQTLLEQITPQTEKNHDMDRADGPATVYDQFIVFKLGGEEYGLPIGCVDEVVRVPDTLTRLPKAPAFIEGVMNLRGRVVPVIDQRRRFKFSVQGERRRERIVVVRIDHMQAGFVVDTVSEVLSIPQNQLRPTPDLAADGSQVIDRVANIEVEGRLILLLNPRELLDRAEKDLLAAMSESDPERPTS</sequence>
<organism evidence="2">
    <name type="scientific">Microvirga ossetica</name>
    <dbReference type="NCBI Taxonomy" id="1882682"/>
    <lineage>
        <taxon>Bacteria</taxon>
        <taxon>Pseudomonadati</taxon>
        <taxon>Pseudomonadota</taxon>
        <taxon>Alphaproteobacteria</taxon>
        <taxon>Hyphomicrobiales</taxon>
        <taxon>Methylobacteriaceae</taxon>
        <taxon>Microvirga</taxon>
    </lineage>
</organism>
<dbReference type="PANTHER" id="PTHR22617">
    <property type="entry name" value="CHEMOTAXIS SENSOR HISTIDINE KINASE-RELATED"/>
    <property type="match status" value="1"/>
</dbReference>
<dbReference type="RefSeq" id="WP_162299189.1">
    <property type="nucleotide sequence ID" value="NZ_CP016616.1"/>
</dbReference>
<accession>A0A1B2ELY1</accession>
<name>A0A1B2ELY1_9HYPH</name>
<dbReference type="Pfam" id="PF01584">
    <property type="entry name" value="CheW"/>
    <property type="match status" value="3"/>
</dbReference>
<evidence type="ECO:0000313" key="2">
    <source>
        <dbReference type="EMBL" id="ANY80993.1"/>
    </source>
</evidence>
<dbReference type="GO" id="GO:0006935">
    <property type="term" value="P:chemotaxis"/>
    <property type="evidence" value="ECO:0007669"/>
    <property type="project" value="InterPro"/>
</dbReference>
<dbReference type="GO" id="GO:0007165">
    <property type="term" value="P:signal transduction"/>
    <property type="evidence" value="ECO:0007669"/>
    <property type="project" value="InterPro"/>
</dbReference>
<dbReference type="PROSITE" id="PS50851">
    <property type="entry name" value="CHEW"/>
    <property type="match status" value="3"/>
</dbReference>
<dbReference type="PANTHER" id="PTHR22617:SF23">
    <property type="entry name" value="CHEMOTAXIS PROTEIN CHEW"/>
    <property type="match status" value="1"/>
</dbReference>
<evidence type="ECO:0000259" key="1">
    <source>
        <dbReference type="PROSITE" id="PS50851"/>
    </source>
</evidence>
<dbReference type="AlphaFoldDB" id="A0A1B2ELY1"/>
<gene>
    <name evidence="2" type="ORF">BB934_24500</name>
</gene>
<dbReference type="EMBL" id="CP016616">
    <property type="protein sequence ID" value="ANY80993.1"/>
    <property type="molecule type" value="Genomic_DNA"/>
</dbReference>
<feature type="domain" description="CheW-like" evidence="1">
    <location>
        <begin position="10"/>
        <end position="143"/>
    </location>
</feature>
<dbReference type="SMART" id="SM00260">
    <property type="entry name" value="CheW"/>
    <property type="match status" value="3"/>
</dbReference>
<dbReference type="SUPFAM" id="SSF50341">
    <property type="entry name" value="CheW-like"/>
    <property type="match status" value="3"/>
</dbReference>
<dbReference type="InterPro" id="IPR036061">
    <property type="entry name" value="CheW-like_dom_sf"/>
</dbReference>
<dbReference type="KEGG" id="moc:BB934_24500"/>
<feature type="domain" description="CheW-like" evidence="1">
    <location>
        <begin position="162"/>
        <end position="307"/>
    </location>
</feature>
<dbReference type="InterPro" id="IPR039315">
    <property type="entry name" value="CheW"/>
</dbReference>
<feature type="domain" description="CheW-like" evidence="1">
    <location>
        <begin position="331"/>
        <end position="473"/>
    </location>
</feature>